<evidence type="ECO:0000256" key="7">
    <source>
        <dbReference type="RuleBase" id="RU363032"/>
    </source>
</evidence>
<dbReference type="STRING" id="635013.TherJR_2587"/>
<name>D5XBJ5_THEPJ</name>
<evidence type="ECO:0000256" key="4">
    <source>
        <dbReference type="ARBA" id="ARBA00022692"/>
    </source>
</evidence>
<protein>
    <submittedName>
        <fullName evidence="9">Phosphonate ABC transporter, inner membrane subunit</fullName>
    </submittedName>
</protein>
<evidence type="ECO:0000313" key="10">
    <source>
        <dbReference type="Proteomes" id="UP000002377"/>
    </source>
</evidence>
<dbReference type="PANTHER" id="PTHR30043">
    <property type="entry name" value="PHOSPHONATES TRANSPORT SYSTEM PERMEASE PROTEIN"/>
    <property type="match status" value="1"/>
</dbReference>
<dbReference type="SUPFAM" id="SSF161098">
    <property type="entry name" value="MetI-like"/>
    <property type="match status" value="1"/>
</dbReference>
<keyword evidence="10" id="KW-1185">Reference proteome</keyword>
<dbReference type="InterPro" id="IPR000515">
    <property type="entry name" value="MetI-like"/>
</dbReference>
<feature type="transmembrane region" description="Helical" evidence="7">
    <location>
        <begin position="230"/>
        <end position="251"/>
    </location>
</feature>
<dbReference type="GO" id="GO:0005886">
    <property type="term" value="C:plasma membrane"/>
    <property type="evidence" value="ECO:0007669"/>
    <property type="project" value="UniProtKB-SubCell"/>
</dbReference>
<comment type="similarity">
    <text evidence="7">Belongs to the binding-protein-dependent transport system permease family.</text>
</comment>
<keyword evidence="4 7" id="KW-0812">Transmembrane</keyword>
<feature type="transmembrane region" description="Helical" evidence="7">
    <location>
        <begin position="81"/>
        <end position="103"/>
    </location>
</feature>
<dbReference type="NCBIfam" id="TIGR01097">
    <property type="entry name" value="PhnE"/>
    <property type="match status" value="1"/>
</dbReference>
<evidence type="ECO:0000256" key="6">
    <source>
        <dbReference type="ARBA" id="ARBA00023136"/>
    </source>
</evidence>
<evidence type="ECO:0000256" key="1">
    <source>
        <dbReference type="ARBA" id="ARBA00004651"/>
    </source>
</evidence>
<dbReference type="CDD" id="cd06261">
    <property type="entry name" value="TM_PBP2"/>
    <property type="match status" value="1"/>
</dbReference>
<dbReference type="PANTHER" id="PTHR30043:SF1">
    <property type="entry name" value="ABC TRANSPORT SYSTEM PERMEASE PROTEIN P69"/>
    <property type="match status" value="1"/>
</dbReference>
<evidence type="ECO:0000256" key="3">
    <source>
        <dbReference type="ARBA" id="ARBA00022475"/>
    </source>
</evidence>
<evidence type="ECO:0000256" key="2">
    <source>
        <dbReference type="ARBA" id="ARBA00022448"/>
    </source>
</evidence>
<dbReference type="PROSITE" id="PS50928">
    <property type="entry name" value="ABC_TM1"/>
    <property type="match status" value="1"/>
</dbReference>
<sequence length="292" mass="32057" precursor="true">MFPENRLSQQRKISYLNLFLILLFLFLFTWSAKATRFNPAAFTDPANLTGIGRFVSGLWPIEHSPEFLKNTGILLVETIEISVVGTVLAVVFAIPLTLGATRLRGEEFSRSSRGTLYWLGRWSVYYGSRFILNLCRGIPELLWALIFVVAVGLGPFPGVLALAAHSTGVLGKLYAEILESVDQRLVETGRATGASELAVLLFVKIPASLPVLLSYTLFRWECNMRAATVLGFVGAGGIGTQLTISMQLFAYDEVSTLVLAILGLIFLVDIVGQVIRTRILDHSVKCNSDLLS</sequence>
<accession>D5XBJ5</accession>
<keyword evidence="3" id="KW-1003">Cell membrane</keyword>
<dbReference type="OrthoDB" id="8557224at2"/>
<evidence type="ECO:0000313" key="9">
    <source>
        <dbReference type="EMBL" id="ADG83424.1"/>
    </source>
</evidence>
<feature type="transmembrane region" description="Helical" evidence="7">
    <location>
        <begin position="257"/>
        <end position="275"/>
    </location>
</feature>
<comment type="subcellular location">
    <subcellularLocation>
        <location evidence="1 7">Cell membrane</location>
        <topology evidence="1 7">Multi-pass membrane protein</topology>
    </subcellularLocation>
</comment>
<dbReference type="InterPro" id="IPR035906">
    <property type="entry name" value="MetI-like_sf"/>
</dbReference>
<dbReference type="KEGG" id="tjr:TherJR_2587"/>
<keyword evidence="5 7" id="KW-1133">Transmembrane helix</keyword>
<keyword evidence="6 7" id="KW-0472">Membrane</keyword>
<proteinExistence type="inferred from homology"/>
<dbReference type="Gene3D" id="1.10.3720.10">
    <property type="entry name" value="MetI-like"/>
    <property type="match status" value="1"/>
</dbReference>
<dbReference type="EMBL" id="CP002028">
    <property type="protein sequence ID" value="ADG83424.1"/>
    <property type="molecule type" value="Genomic_DNA"/>
</dbReference>
<reference evidence="9 10" key="1">
    <citation type="submission" date="2010-05" db="EMBL/GenBank/DDBJ databases">
        <title>Complete sequence of Thermincola sp. JR.</title>
        <authorList>
            <consortium name="US DOE Joint Genome Institute"/>
            <person name="Lucas S."/>
            <person name="Copeland A."/>
            <person name="Lapidus A."/>
            <person name="Cheng J.-F."/>
            <person name="Bruce D."/>
            <person name="Goodwin L."/>
            <person name="Pitluck S."/>
            <person name="Chertkov O."/>
            <person name="Detter J.C."/>
            <person name="Han C."/>
            <person name="Tapia R."/>
            <person name="Land M."/>
            <person name="Hauser L."/>
            <person name="Kyrpides N."/>
            <person name="Mikhailova N."/>
            <person name="Hazen T.C."/>
            <person name="Woyke T."/>
        </authorList>
    </citation>
    <scope>NUCLEOTIDE SEQUENCE [LARGE SCALE GENOMIC DNA]</scope>
    <source>
        <strain evidence="9 10">JR</strain>
    </source>
</reference>
<dbReference type="InterPro" id="IPR005769">
    <property type="entry name" value="PhnE/PtxC"/>
</dbReference>
<evidence type="ECO:0000256" key="5">
    <source>
        <dbReference type="ARBA" id="ARBA00022989"/>
    </source>
</evidence>
<dbReference type="GO" id="GO:0015416">
    <property type="term" value="F:ABC-type phosphonate transporter activity"/>
    <property type="evidence" value="ECO:0007669"/>
    <property type="project" value="InterPro"/>
</dbReference>
<gene>
    <name evidence="9" type="ordered locus">TherJR_2587</name>
</gene>
<dbReference type="HOGENOM" id="CLU_064254_0_2_9"/>
<feature type="transmembrane region" description="Helical" evidence="7">
    <location>
        <begin position="141"/>
        <end position="164"/>
    </location>
</feature>
<dbReference type="Proteomes" id="UP000002377">
    <property type="component" value="Chromosome"/>
</dbReference>
<organism evidence="9 10">
    <name type="scientific">Thermincola potens (strain JR)</name>
    <dbReference type="NCBI Taxonomy" id="635013"/>
    <lineage>
        <taxon>Bacteria</taxon>
        <taxon>Bacillati</taxon>
        <taxon>Bacillota</taxon>
        <taxon>Clostridia</taxon>
        <taxon>Eubacteriales</taxon>
        <taxon>Thermincolaceae</taxon>
        <taxon>Thermincola</taxon>
    </lineage>
</organism>
<dbReference type="RefSeq" id="WP_013121418.1">
    <property type="nucleotide sequence ID" value="NC_014152.1"/>
</dbReference>
<keyword evidence="2 7" id="KW-0813">Transport</keyword>
<dbReference type="Pfam" id="PF00528">
    <property type="entry name" value="BPD_transp_1"/>
    <property type="match status" value="1"/>
</dbReference>
<feature type="domain" description="ABC transmembrane type-1" evidence="8">
    <location>
        <begin position="75"/>
        <end position="272"/>
    </location>
</feature>
<evidence type="ECO:0000259" key="8">
    <source>
        <dbReference type="PROSITE" id="PS50928"/>
    </source>
</evidence>
<dbReference type="eggNOG" id="COG3639">
    <property type="taxonomic scope" value="Bacteria"/>
</dbReference>
<dbReference type="AlphaFoldDB" id="D5XBJ5"/>
<feature type="transmembrane region" description="Helical" evidence="7">
    <location>
        <begin position="197"/>
        <end position="218"/>
    </location>
</feature>